<keyword evidence="2" id="KW-0812">Transmembrane</keyword>
<feature type="compositionally biased region" description="Low complexity" evidence="1">
    <location>
        <begin position="210"/>
        <end position="229"/>
    </location>
</feature>
<dbReference type="EMBL" id="HBIZ01013579">
    <property type="protein sequence ID" value="CAE0755657.1"/>
    <property type="molecule type" value="Transcribed_RNA"/>
</dbReference>
<accession>A0A7S4B698</accession>
<dbReference type="AlphaFoldDB" id="A0A7S4B698"/>
<evidence type="ECO:0000256" key="2">
    <source>
        <dbReference type="SAM" id="Phobius"/>
    </source>
</evidence>
<protein>
    <submittedName>
        <fullName evidence="3">Uncharacterized protein</fullName>
    </submittedName>
</protein>
<name>A0A7S4B698_CHRCT</name>
<reference evidence="3" key="1">
    <citation type="submission" date="2021-01" db="EMBL/GenBank/DDBJ databases">
        <authorList>
            <person name="Corre E."/>
            <person name="Pelletier E."/>
            <person name="Niang G."/>
            <person name="Scheremetjew M."/>
            <person name="Finn R."/>
            <person name="Kale V."/>
            <person name="Holt S."/>
            <person name="Cochrane G."/>
            <person name="Meng A."/>
            <person name="Brown T."/>
            <person name="Cohen L."/>
        </authorList>
    </citation>
    <scope>NUCLEOTIDE SEQUENCE</scope>
    <source>
        <strain evidence="3">CCMP645</strain>
    </source>
</reference>
<gene>
    <name evidence="3" type="ORF">PCAR00345_LOCUS8245</name>
</gene>
<evidence type="ECO:0000313" key="3">
    <source>
        <dbReference type="EMBL" id="CAE0755657.1"/>
    </source>
</evidence>
<proteinExistence type="predicted"/>
<feature type="compositionally biased region" description="Basic and acidic residues" evidence="1">
    <location>
        <begin position="147"/>
        <end position="181"/>
    </location>
</feature>
<feature type="region of interest" description="Disordered" evidence="1">
    <location>
        <begin position="76"/>
        <end position="252"/>
    </location>
</feature>
<feature type="transmembrane region" description="Helical" evidence="2">
    <location>
        <begin position="12"/>
        <end position="29"/>
    </location>
</feature>
<keyword evidence="2" id="KW-0472">Membrane</keyword>
<keyword evidence="2" id="KW-1133">Transmembrane helix</keyword>
<sequence>MAPFELRGRLTSLGLALITVFALLYLLVMRDGEHPSGQALHEGVPIRPLSLHALAAKRGSDSPPLHLVAENDRMYRTGSAGSGARSDRAAHKEGETAGGSPAEAADTTTVQFEEVDGRERRQEGSRIEVHSVVTAKRRSRGYGEAGAPERMHERRRARSEGERLRRRSRGEQSRGEQRGDGNGDGDWDGDSDGDGNGGTASNSKTEDAHAQAVGTAAAETAETAVSTETVDAKAANTEDPTAASAEDATASQMVAPTAASARVPFERAFYINADGSALRRAFMQQQLNASGVRYERWPALLGGPRLLRTHARYFKRGVEKHLYVNHTKGNELVGWGTIGTYLSHLLLFEHILQRWKHDDSLAFLILQDDTQLRPRWLERTRAALRRIGPKWQRVLLVWWGLQRESACGEHFCRVRPPAGPTEAGPDCCGKRYFHGLQAWLVRVRSLRCLVRRLKRRQIKNIDALMVNCDCPDTYALRHRHMIGEHLDRELGSERAAVNSVWRSNLDNTSTLKRHALRNMGKVQITPGQLH</sequence>
<evidence type="ECO:0000256" key="1">
    <source>
        <dbReference type="SAM" id="MobiDB-lite"/>
    </source>
</evidence>
<organism evidence="3">
    <name type="scientific">Chrysotila carterae</name>
    <name type="common">Marine alga</name>
    <name type="synonym">Syracosphaera carterae</name>
    <dbReference type="NCBI Taxonomy" id="13221"/>
    <lineage>
        <taxon>Eukaryota</taxon>
        <taxon>Haptista</taxon>
        <taxon>Haptophyta</taxon>
        <taxon>Prymnesiophyceae</taxon>
        <taxon>Isochrysidales</taxon>
        <taxon>Isochrysidaceae</taxon>
        <taxon>Chrysotila</taxon>
    </lineage>
</organism>
<feature type="compositionally biased region" description="Basic and acidic residues" evidence="1">
    <location>
        <begin position="85"/>
        <end position="95"/>
    </location>
</feature>
<feature type="compositionally biased region" description="Acidic residues" evidence="1">
    <location>
        <begin position="183"/>
        <end position="193"/>
    </location>
</feature>
<feature type="compositionally biased region" description="Basic and acidic residues" evidence="1">
    <location>
        <begin position="115"/>
        <end position="129"/>
    </location>
</feature>